<dbReference type="RefSeq" id="WP_027290246.1">
    <property type="nucleotide sequence ID" value="NZ_UGVL01000001.1"/>
</dbReference>
<evidence type="ECO:0000313" key="1">
    <source>
        <dbReference type="EMBL" id="SUE33865.1"/>
    </source>
</evidence>
<keyword evidence="2" id="KW-1185">Reference proteome</keyword>
<gene>
    <name evidence="1" type="ORF">NCTC11190_01079</name>
</gene>
<evidence type="ECO:0000313" key="2">
    <source>
        <dbReference type="Proteomes" id="UP000255233"/>
    </source>
</evidence>
<dbReference type="AlphaFoldDB" id="A0A379MQQ1"/>
<dbReference type="EMBL" id="UGVL01000001">
    <property type="protein sequence ID" value="SUE33865.1"/>
    <property type="molecule type" value="Genomic_DNA"/>
</dbReference>
<proteinExistence type="predicted"/>
<sequence length="133" mass="15275">MYQIKRGNNGVSTKLAKRINRVFPCFSVAWLIFGEGVFEAEKPILCVNQPHETSIRIIPFYLSLDALKEKPEEPHHFIHLSAELCRNARYATLMTERDSGKIETVFLLCDKAPTEPEDNLGKYRICGTITNYR</sequence>
<protein>
    <submittedName>
        <fullName evidence="1">Uncharacterized protein</fullName>
    </submittedName>
</protein>
<name>A0A379MQQ1_9BACT</name>
<accession>A0A379MQQ1</accession>
<dbReference type="Proteomes" id="UP000255233">
    <property type="component" value="Unassembled WGS sequence"/>
</dbReference>
<reference evidence="1 2" key="1">
    <citation type="submission" date="2018-06" db="EMBL/GenBank/DDBJ databases">
        <authorList>
            <consortium name="Pathogen Informatics"/>
            <person name="Doyle S."/>
        </authorList>
    </citation>
    <scope>NUCLEOTIDE SEQUENCE [LARGE SCALE GENOMIC DNA]</scope>
    <source>
        <strain evidence="1 2">NCTC11190</strain>
    </source>
</reference>
<organism evidence="1 2">
    <name type="scientific">Rikenella microfusus</name>
    <dbReference type="NCBI Taxonomy" id="28139"/>
    <lineage>
        <taxon>Bacteria</taxon>
        <taxon>Pseudomonadati</taxon>
        <taxon>Bacteroidota</taxon>
        <taxon>Bacteroidia</taxon>
        <taxon>Bacteroidales</taxon>
        <taxon>Rikenellaceae</taxon>
        <taxon>Rikenella</taxon>
    </lineage>
</organism>